<gene>
    <name evidence="2" type="ORF">I6G80_16665</name>
</gene>
<dbReference type="RefSeq" id="WP_003182166.1">
    <property type="nucleotide sequence ID" value="NZ_BOQU01000003.1"/>
</dbReference>
<dbReference type="Pfam" id="PF25297">
    <property type="entry name" value="DUF7878"/>
    <property type="match status" value="1"/>
</dbReference>
<evidence type="ECO:0000313" key="2">
    <source>
        <dbReference type="EMBL" id="QPR71454.1"/>
    </source>
</evidence>
<name>A0AB37GK53_BACLI</name>
<reference evidence="2 3" key="1">
    <citation type="submission" date="2020-12" db="EMBL/GenBank/DDBJ databases">
        <title>FDA dAtabase for Regulatory Grade micrObial Sequences (FDA-ARGOS): Supporting development and validation of Infectious Disease Dx tests.</title>
        <authorList>
            <person name="Nelson B."/>
            <person name="Plummer A."/>
            <person name="Tallon L."/>
            <person name="Sadzewicz L."/>
            <person name="Zhao X."/>
            <person name="Boylan J."/>
            <person name="Ott S."/>
            <person name="Bowen H."/>
            <person name="Vavikolanu K."/>
            <person name="Mehta A."/>
            <person name="Aluvathingal J."/>
            <person name="Nadendla S."/>
            <person name="Myers T."/>
            <person name="Yan Y."/>
            <person name="Sichtig H."/>
        </authorList>
    </citation>
    <scope>NUCLEOTIDE SEQUENCE [LARGE SCALE GENOMIC DNA]</scope>
    <source>
        <strain evidence="2 3">FDAARGOS_923</strain>
    </source>
</reference>
<organism evidence="2 3">
    <name type="scientific">Bacillus licheniformis</name>
    <dbReference type="NCBI Taxonomy" id="1402"/>
    <lineage>
        <taxon>Bacteria</taxon>
        <taxon>Bacillati</taxon>
        <taxon>Bacillota</taxon>
        <taxon>Bacilli</taxon>
        <taxon>Bacillales</taxon>
        <taxon>Bacillaceae</taxon>
        <taxon>Bacillus</taxon>
    </lineage>
</organism>
<accession>A0AB37GK53</accession>
<protein>
    <recommendedName>
        <fullName evidence="1">DUF7878 domain-containing protein</fullName>
    </recommendedName>
</protein>
<feature type="domain" description="DUF7878" evidence="1">
    <location>
        <begin position="13"/>
        <end position="140"/>
    </location>
</feature>
<evidence type="ECO:0000313" key="3">
    <source>
        <dbReference type="Proteomes" id="UP000595038"/>
    </source>
</evidence>
<dbReference type="EMBL" id="CP065647">
    <property type="protein sequence ID" value="QPR71454.1"/>
    <property type="molecule type" value="Genomic_DNA"/>
</dbReference>
<sequence>MFRSKHNIPKVKFDYKFTSDESDIPMKMRKGPSVAMRVEGELEIKINEITYFKENIALLEFYVSLNEWIKKNKKKNKVTEYRYYTMEYEKGEPIISLIPFDYKARLTTIWETQQLYNVFDLDYITEQMEISRKKLGRDIEHHYRISLKSFVGKIPLRKY</sequence>
<dbReference type="AlphaFoldDB" id="A0AB37GK53"/>
<dbReference type="InterPro" id="IPR057200">
    <property type="entry name" value="DUF7878"/>
</dbReference>
<evidence type="ECO:0000259" key="1">
    <source>
        <dbReference type="Pfam" id="PF25297"/>
    </source>
</evidence>
<proteinExistence type="predicted"/>
<dbReference type="Proteomes" id="UP000595038">
    <property type="component" value="Chromosome"/>
</dbReference>